<comment type="caution">
    <text evidence="7">The sequence shown here is derived from an EMBL/GenBank/DDBJ whole genome shotgun (WGS) entry which is preliminary data.</text>
</comment>
<dbReference type="RefSeq" id="WP_344418338.1">
    <property type="nucleotide sequence ID" value="NZ_BAAAQK010000011.1"/>
</dbReference>
<feature type="transmembrane region" description="Helical" evidence="5">
    <location>
        <begin position="253"/>
        <end position="273"/>
    </location>
</feature>
<feature type="transmembrane region" description="Helical" evidence="5">
    <location>
        <begin position="107"/>
        <end position="132"/>
    </location>
</feature>
<evidence type="ECO:0000256" key="3">
    <source>
        <dbReference type="ARBA" id="ARBA00022989"/>
    </source>
</evidence>
<feature type="transmembrane region" description="Helical" evidence="5">
    <location>
        <begin position="374"/>
        <end position="393"/>
    </location>
</feature>
<reference evidence="7 8" key="1">
    <citation type="journal article" date="2019" name="Int. J. Syst. Evol. Microbiol.">
        <title>The Global Catalogue of Microorganisms (GCM) 10K type strain sequencing project: providing services to taxonomists for standard genome sequencing and annotation.</title>
        <authorList>
            <consortium name="The Broad Institute Genomics Platform"/>
            <consortium name="The Broad Institute Genome Sequencing Center for Infectious Disease"/>
            <person name="Wu L."/>
            <person name="Ma J."/>
        </authorList>
    </citation>
    <scope>NUCLEOTIDE SEQUENCE [LARGE SCALE GENOMIC DNA]</scope>
    <source>
        <strain evidence="7 8">JCM 16009</strain>
    </source>
</reference>
<feature type="domain" description="Major facilitator superfamily (MFS) profile" evidence="6">
    <location>
        <begin position="1"/>
        <end position="398"/>
    </location>
</feature>
<dbReference type="InterPro" id="IPR011701">
    <property type="entry name" value="MFS"/>
</dbReference>
<keyword evidence="4 5" id="KW-0472">Membrane</keyword>
<dbReference type="SUPFAM" id="SSF103473">
    <property type="entry name" value="MFS general substrate transporter"/>
    <property type="match status" value="1"/>
</dbReference>
<evidence type="ECO:0000256" key="4">
    <source>
        <dbReference type="ARBA" id="ARBA00023136"/>
    </source>
</evidence>
<feature type="transmembrane region" description="Helical" evidence="5">
    <location>
        <begin position="178"/>
        <end position="199"/>
    </location>
</feature>
<proteinExistence type="predicted"/>
<dbReference type="PANTHER" id="PTHR23542:SF1">
    <property type="entry name" value="MAJOR FACILITATOR SUPERFAMILY (MFS) PROFILE DOMAIN-CONTAINING PROTEIN"/>
    <property type="match status" value="1"/>
</dbReference>
<evidence type="ECO:0000256" key="5">
    <source>
        <dbReference type="SAM" id="Phobius"/>
    </source>
</evidence>
<dbReference type="InterPro" id="IPR036259">
    <property type="entry name" value="MFS_trans_sf"/>
</dbReference>
<accession>A0ABN2N612</accession>
<feature type="transmembrane region" description="Helical" evidence="5">
    <location>
        <begin position="285"/>
        <end position="302"/>
    </location>
</feature>
<sequence>MSVTLSDYRAAVSAPGATVPVLASAVGRLPVAMFSLATLLYVQRASGSFAVAGAVSAGTLIGVAVGSVGQGRVMDRRGPTRVLVVAAALFALFALALVAAVETGAGLPWIVLAALLTGAAMPAMPGASRALWARLVPAGPRREAAYGYEAISLEVFFVLGPGLAALLAAAPWPGTGTAVAVVAAVVGAVGFALSGAARADRGAPAERRSSLLGALGTPGMRSVALAGLGFGVVVGAVEVGVPAFTAGTGSPALGGLLLSAWSVTSVLVGVFYGMRPWPRALHVRMPVLVAAFGALVLVMWAAGAVGSLALLVVVMVVAGGLITPQTTGHSLLVEAVAPPGAAAEAFGWVVTAITVGAAAGQSVAGVVVDAAGAPAAFVVGGVAGIALGALLWARRRTLEA</sequence>
<dbReference type="Proteomes" id="UP001500449">
    <property type="component" value="Unassembled WGS sequence"/>
</dbReference>
<dbReference type="Gene3D" id="1.20.1250.20">
    <property type="entry name" value="MFS general substrate transporter like domains"/>
    <property type="match status" value="1"/>
</dbReference>
<gene>
    <name evidence="7" type="ORF">GCM10009836_37260</name>
</gene>
<feature type="transmembrane region" description="Helical" evidence="5">
    <location>
        <begin position="21"/>
        <end position="42"/>
    </location>
</feature>
<dbReference type="InterPro" id="IPR020846">
    <property type="entry name" value="MFS_dom"/>
</dbReference>
<feature type="transmembrane region" description="Helical" evidence="5">
    <location>
        <begin position="81"/>
        <end position="101"/>
    </location>
</feature>
<keyword evidence="3 5" id="KW-1133">Transmembrane helix</keyword>
<evidence type="ECO:0000259" key="6">
    <source>
        <dbReference type="PROSITE" id="PS50850"/>
    </source>
</evidence>
<protein>
    <submittedName>
        <fullName evidence="7">MFS transporter</fullName>
    </submittedName>
</protein>
<feature type="transmembrane region" description="Helical" evidence="5">
    <location>
        <begin position="308"/>
        <end position="333"/>
    </location>
</feature>
<evidence type="ECO:0000256" key="1">
    <source>
        <dbReference type="ARBA" id="ARBA00004651"/>
    </source>
</evidence>
<dbReference type="Pfam" id="PF07690">
    <property type="entry name" value="MFS_1"/>
    <property type="match status" value="1"/>
</dbReference>
<organism evidence="7 8">
    <name type="scientific">Pseudonocardia ailaonensis</name>
    <dbReference type="NCBI Taxonomy" id="367279"/>
    <lineage>
        <taxon>Bacteria</taxon>
        <taxon>Bacillati</taxon>
        <taxon>Actinomycetota</taxon>
        <taxon>Actinomycetes</taxon>
        <taxon>Pseudonocardiales</taxon>
        <taxon>Pseudonocardiaceae</taxon>
        <taxon>Pseudonocardia</taxon>
    </lineage>
</organism>
<evidence type="ECO:0000256" key="2">
    <source>
        <dbReference type="ARBA" id="ARBA00022692"/>
    </source>
</evidence>
<evidence type="ECO:0000313" key="8">
    <source>
        <dbReference type="Proteomes" id="UP001500449"/>
    </source>
</evidence>
<evidence type="ECO:0000313" key="7">
    <source>
        <dbReference type="EMBL" id="GAA1853777.1"/>
    </source>
</evidence>
<keyword evidence="2 5" id="KW-0812">Transmembrane</keyword>
<feature type="transmembrane region" description="Helical" evidence="5">
    <location>
        <begin position="220"/>
        <end position="241"/>
    </location>
</feature>
<dbReference type="EMBL" id="BAAAQK010000011">
    <property type="protein sequence ID" value="GAA1853777.1"/>
    <property type="molecule type" value="Genomic_DNA"/>
</dbReference>
<feature type="transmembrane region" description="Helical" evidence="5">
    <location>
        <begin position="345"/>
        <end position="368"/>
    </location>
</feature>
<dbReference type="PANTHER" id="PTHR23542">
    <property type="match status" value="1"/>
</dbReference>
<name>A0ABN2N612_9PSEU</name>
<keyword evidence="8" id="KW-1185">Reference proteome</keyword>
<comment type="subcellular location">
    <subcellularLocation>
        <location evidence="1">Cell membrane</location>
        <topology evidence="1">Multi-pass membrane protein</topology>
    </subcellularLocation>
</comment>
<feature type="transmembrane region" description="Helical" evidence="5">
    <location>
        <begin position="153"/>
        <end position="172"/>
    </location>
</feature>
<dbReference type="PROSITE" id="PS50850">
    <property type="entry name" value="MFS"/>
    <property type="match status" value="1"/>
</dbReference>
<feature type="transmembrane region" description="Helical" evidence="5">
    <location>
        <begin position="48"/>
        <end position="69"/>
    </location>
</feature>